<dbReference type="SMR" id="A2DMN7"/>
<evidence type="ECO:0000313" key="6">
    <source>
        <dbReference type="EMBL" id="EAY18258.1"/>
    </source>
</evidence>
<protein>
    <recommendedName>
        <fullName evidence="5">Methyltransferase type 11 domain-containing protein</fullName>
    </recommendedName>
</protein>
<dbReference type="RefSeq" id="XP_001579244.1">
    <property type="nucleotide sequence ID" value="XM_001579194.1"/>
</dbReference>
<dbReference type="InterPro" id="IPR029063">
    <property type="entry name" value="SAM-dependent_MTases_sf"/>
</dbReference>
<dbReference type="AlphaFoldDB" id="A2DMN7"/>
<dbReference type="InParanoid" id="A2DMN7"/>
<keyword evidence="3" id="KW-0808">Transferase</keyword>
<dbReference type="GO" id="GO:0032259">
    <property type="term" value="P:methylation"/>
    <property type="evidence" value="ECO:0007669"/>
    <property type="project" value="UniProtKB-KW"/>
</dbReference>
<organism evidence="6 7">
    <name type="scientific">Trichomonas vaginalis (strain ATCC PRA-98 / G3)</name>
    <dbReference type="NCBI Taxonomy" id="412133"/>
    <lineage>
        <taxon>Eukaryota</taxon>
        <taxon>Metamonada</taxon>
        <taxon>Parabasalia</taxon>
        <taxon>Trichomonadida</taxon>
        <taxon>Trichomonadidae</taxon>
        <taxon>Trichomonas</taxon>
    </lineage>
</organism>
<accession>A2DMN7</accession>
<name>A2DMN7_TRIV3</name>
<evidence type="ECO:0000313" key="7">
    <source>
        <dbReference type="Proteomes" id="UP000001542"/>
    </source>
</evidence>
<sequence>MSSTDYTESTEATYSTTADETEEAESTEQTNSEKQGVMPVSNEENTEKETTEEEPKEGEEKEGEAKEGEEGAAPQEGEEHKEPEPEPEVDPLEGVVYMKDEEAKELTLNAYGDPAYWEARYVAEPDNFEWYQDPEALSYLLKEYCEGGEGLKALVIGNGMSELPVVVANAGAEAVTAIDISKTAIKKSRRAHKESENITWKVMDACNMKFEAGEFKVVVDKACFDSILFGSENDAKQMISEVARVLAKKGVYIIVSCYAPQDIQSYFDNPAELLLKVEKTVELQKRLPSEAPHYVYVVRKVGKLLN</sequence>
<proteinExistence type="inferred from homology"/>
<dbReference type="FunFam" id="3.40.50.150:FF:000217">
    <property type="entry name" value="Methyltransferase protein 13"/>
    <property type="match status" value="1"/>
</dbReference>
<dbReference type="STRING" id="5722.A2DMN7"/>
<dbReference type="KEGG" id="tva:5463769"/>
<dbReference type="VEuPathDB" id="TrichDB:TVAG_253700"/>
<evidence type="ECO:0000256" key="3">
    <source>
        <dbReference type="ARBA" id="ARBA00022679"/>
    </source>
</evidence>
<reference evidence="6" key="1">
    <citation type="submission" date="2006-10" db="EMBL/GenBank/DDBJ databases">
        <authorList>
            <person name="Amadeo P."/>
            <person name="Zhao Q."/>
            <person name="Wortman J."/>
            <person name="Fraser-Liggett C."/>
            <person name="Carlton J."/>
        </authorList>
    </citation>
    <scope>NUCLEOTIDE SEQUENCE</scope>
    <source>
        <strain evidence="6">G3</strain>
    </source>
</reference>
<dbReference type="Proteomes" id="UP000001542">
    <property type="component" value="Unassembled WGS sequence"/>
</dbReference>
<dbReference type="PANTHER" id="PTHR12176:SF79">
    <property type="entry name" value="METHYLTRANSFERASE TYPE 11 DOMAIN-CONTAINING PROTEIN"/>
    <property type="match status" value="1"/>
</dbReference>
<gene>
    <name evidence="6" type="ORF">TVAG_253700</name>
</gene>
<evidence type="ECO:0000256" key="4">
    <source>
        <dbReference type="SAM" id="MobiDB-lite"/>
    </source>
</evidence>
<evidence type="ECO:0000259" key="5">
    <source>
        <dbReference type="Pfam" id="PF08241"/>
    </source>
</evidence>
<dbReference type="PANTHER" id="PTHR12176">
    <property type="entry name" value="SAM-DEPENDENT METHYLTRANSFERASE SUPERFAMILY PROTEIN"/>
    <property type="match status" value="1"/>
</dbReference>
<evidence type="ECO:0000256" key="1">
    <source>
        <dbReference type="ARBA" id="ARBA00008361"/>
    </source>
</evidence>
<dbReference type="OrthoDB" id="411785at2759"/>
<feature type="compositionally biased region" description="Low complexity" evidence="4">
    <location>
        <begin position="1"/>
        <end position="18"/>
    </location>
</feature>
<keyword evidence="2" id="KW-0489">Methyltransferase</keyword>
<dbReference type="InterPro" id="IPR051419">
    <property type="entry name" value="Lys/N-term_MeTrsfase_sf"/>
</dbReference>
<dbReference type="SUPFAM" id="SSF53335">
    <property type="entry name" value="S-adenosyl-L-methionine-dependent methyltransferases"/>
    <property type="match status" value="1"/>
</dbReference>
<dbReference type="Pfam" id="PF08241">
    <property type="entry name" value="Methyltransf_11"/>
    <property type="match status" value="1"/>
</dbReference>
<feature type="region of interest" description="Disordered" evidence="4">
    <location>
        <begin position="1"/>
        <end position="91"/>
    </location>
</feature>
<keyword evidence="7" id="KW-1185">Reference proteome</keyword>
<dbReference type="GO" id="GO:0008757">
    <property type="term" value="F:S-adenosylmethionine-dependent methyltransferase activity"/>
    <property type="evidence" value="ECO:0007669"/>
    <property type="project" value="InterPro"/>
</dbReference>
<evidence type="ECO:0000256" key="2">
    <source>
        <dbReference type="ARBA" id="ARBA00022603"/>
    </source>
</evidence>
<reference evidence="6" key="2">
    <citation type="journal article" date="2007" name="Science">
        <title>Draft genome sequence of the sexually transmitted pathogen Trichomonas vaginalis.</title>
        <authorList>
            <person name="Carlton J.M."/>
            <person name="Hirt R.P."/>
            <person name="Silva J.C."/>
            <person name="Delcher A.L."/>
            <person name="Schatz M."/>
            <person name="Zhao Q."/>
            <person name="Wortman J.R."/>
            <person name="Bidwell S.L."/>
            <person name="Alsmark U.C.M."/>
            <person name="Besteiro S."/>
            <person name="Sicheritz-Ponten T."/>
            <person name="Noel C.J."/>
            <person name="Dacks J.B."/>
            <person name="Foster P.G."/>
            <person name="Simillion C."/>
            <person name="Van de Peer Y."/>
            <person name="Miranda-Saavedra D."/>
            <person name="Barton G.J."/>
            <person name="Westrop G.D."/>
            <person name="Mueller S."/>
            <person name="Dessi D."/>
            <person name="Fiori P.L."/>
            <person name="Ren Q."/>
            <person name="Paulsen I."/>
            <person name="Zhang H."/>
            <person name="Bastida-Corcuera F.D."/>
            <person name="Simoes-Barbosa A."/>
            <person name="Brown M.T."/>
            <person name="Hayes R.D."/>
            <person name="Mukherjee M."/>
            <person name="Okumura C.Y."/>
            <person name="Schneider R."/>
            <person name="Smith A.J."/>
            <person name="Vanacova S."/>
            <person name="Villalvazo M."/>
            <person name="Haas B.J."/>
            <person name="Pertea M."/>
            <person name="Feldblyum T.V."/>
            <person name="Utterback T.R."/>
            <person name="Shu C.L."/>
            <person name="Osoegawa K."/>
            <person name="de Jong P.J."/>
            <person name="Hrdy I."/>
            <person name="Horvathova L."/>
            <person name="Zubacova Z."/>
            <person name="Dolezal P."/>
            <person name="Malik S.B."/>
            <person name="Logsdon J.M. Jr."/>
            <person name="Henze K."/>
            <person name="Gupta A."/>
            <person name="Wang C.C."/>
            <person name="Dunne R.L."/>
            <person name="Upcroft J.A."/>
            <person name="Upcroft P."/>
            <person name="White O."/>
            <person name="Salzberg S.L."/>
            <person name="Tang P."/>
            <person name="Chiu C.-H."/>
            <person name="Lee Y.-S."/>
            <person name="Embley T.M."/>
            <person name="Coombs G.H."/>
            <person name="Mottram J.C."/>
            <person name="Tachezy J."/>
            <person name="Fraser-Liggett C.M."/>
            <person name="Johnson P.J."/>
        </authorList>
    </citation>
    <scope>NUCLEOTIDE SEQUENCE [LARGE SCALE GENOMIC DNA]</scope>
    <source>
        <strain evidence="6">G3</strain>
    </source>
</reference>
<dbReference type="Gene3D" id="3.40.50.150">
    <property type="entry name" value="Vaccinia Virus protein VP39"/>
    <property type="match status" value="1"/>
</dbReference>
<dbReference type="EMBL" id="DS113220">
    <property type="protein sequence ID" value="EAY18258.1"/>
    <property type="molecule type" value="Genomic_DNA"/>
</dbReference>
<dbReference type="CDD" id="cd02440">
    <property type="entry name" value="AdoMet_MTases"/>
    <property type="match status" value="1"/>
</dbReference>
<feature type="domain" description="Methyltransferase type 11" evidence="5">
    <location>
        <begin position="156"/>
        <end position="254"/>
    </location>
</feature>
<dbReference type="VEuPathDB" id="TrichDB:TVAGG3_0059840"/>
<feature type="compositionally biased region" description="Acidic residues" evidence="4">
    <location>
        <begin position="44"/>
        <end position="62"/>
    </location>
</feature>
<dbReference type="eggNOG" id="KOG2352">
    <property type="taxonomic scope" value="Eukaryota"/>
</dbReference>
<comment type="similarity">
    <text evidence="1">Belongs to the methyltransferase superfamily.</text>
</comment>
<dbReference type="InterPro" id="IPR013216">
    <property type="entry name" value="Methyltransf_11"/>
</dbReference>